<feature type="domain" description="SANTA" evidence="2">
    <location>
        <begin position="172"/>
        <end position="260"/>
    </location>
</feature>
<proteinExistence type="predicted"/>
<sequence>MLIPLSELKTVDKEQEVHISFESDNDEEIDVETEDVQVDDEGEGEVDNNDQEDDDSNDGDDDDDDNNNLTTNNAKKAGKVAVHISPALDAERERIRVQPKDRVLDGDIPDDIHNGTMDEAVPETPQGNVEKSRKRESNNQGKPDTNRTDEVESSSSSTPSDKPTQKTSKINSLEQWSIKALKTRTHMGIIVEGQRSEDPDGELWHSTAIVERLSPRCVQTRSGSQYKLVGPINEEVTFQQGFPPEFVKAFKGGFPDDWVDLVSDYFNSQNSSGSEDEKQIEEQLEKKNRKVPKGAKHSTFVTPTESRSKKKNKTEAFNTPENGQIPKEVEIKTTRSGRMVKPPLAWWRGQRILTDKNHNLERIDPGGVEGTALSSMYNVDIKLPGRVGNRLH</sequence>
<dbReference type="OrthoDB" id="118550at2759"/>
<feature type="compositionally biased region" description="Basic and acidic residues" evidence="1">
    <location>
        <begin position="275"/>
        <end position="286"/>
    </location>
</feature>
<evidence type="ECO:0000259" key="2">
    <source>
        <dbReference type="Pfam" id="PF09133"/>
    </source>
</evidence>
<dbReference type="GO" id="GO:0000775">
    <property type="term" value="C:chromosome, centromeric region"/>
    <property type="evidence" value="ECO:0007669"/>
    <property type="project" value="TreeGrafter"/>
</dbReference>
<name>A0A9X0CPW4_9CNID</name>
<evidence type="ECO:0000313" key="4">
    <source>
        <dbReference type="Proteomes" id="UP001163046"/>
    </source>
</evidence>
<comment type="caution">
    <text evidence="3">The sequence shown here is derived from an EMBL/GenBank/DDBJ whole genome shotgun (WGS) entry which is preliminary data.</text>
</comment>
<dbReference type="Proteomes" id="UP001163046">
    <property type="component" value="Unassembled WGS sequence"/>
</dbReference>
<protein>
    <recommendedName>
        <fullName evidence="2">SANTA domain-containing protein</fullName>
    </recommendedName>
</protein>
<keyword evidence="4" id="KW-1185">Reference proteome</keyword>
<feature type="region of interest" description="Disordered" evidence="1">
    <location>
        <begin position="269"/>
        <end position="321"/>
    </location>
</feature>
<reference evidence="3" key="1">
    <citation type="submission" date="2023-01" db="EMBL/GenBank/DDBJ databases">
        <title>Genome assembly of the deep-sea coral Lophelia pertusa.</title>
        <authorList>
            <person name="Herrera S."/>
            <person name="Cordes E."/>
        </authorList>
    </citation>
    <scope>NUCLEOTIDE SEQUENCE</scope>
    <source>
        <strain evidence="3">USNM1676648</strain>
        <tissue evidence="3">Polyp</tissue>
    </source>
</reference>
<gene>
    <name evidence="3" type="ORF">OS493_028214</name>
</gene>
<feature type="compositionally biased region" description="Acidic residues" evidence="1">
    <location>
        <begin position="23"/>
        <end position="66"/>
    </location>
</feature>
<evidence type="ECO:0000256" key="1">
    <source>
        <dbReference type="SAM" id="MobiDB-lite"/>
    </source>
</evidence>
<dbReference type="InterPro" id="IPR015216">
    <property type="entry name" value="SANTA"/>
</dbReference>
<feature type="compositionally biased region" description="Basic and acidic residues" evidence="1">
    <location>
        <begin position="89"/>
        <end position="113"/>
    </location>
</feature>
<feature type="compositionally biased region" description="Basic residues" evidence="1">
    <location>
        <begin position="287"/>
        <end position="296"/>
    </location>
</feature>
<dbReference type="Pfam" id="PF09133">
    <property type="entry name" value="SANTA"/>
    <property type="match status" value="1"/>
</dbReference>
<feature type="region of interest" description="Disordered" evidence="1">
    <location>
        <begin position="20"/>
        <end position="171"/>
    </location>
</feature>
<dbReference type="EMBL" id="MU826852">
    <property type="protein sequence ID" value="KAJ7371051.1"/>
    <property type="molecule type" value="Genomic_DNA"/>
</dbReference>
<organism evidence="3 4">
    <name type="scientific">Desmophyllum pertusum</name>
    <dbReference type="NCBI Taxonomy" id="174260"/>
    <lineage>
        <taxon>Eukaryota</taxon>
        <taxon>Metazoa</taxon>
        <taxon>Cnidaria</taxon>
        <taxon>Anthozoa</taxon>
        <taxon>Hexacorallia</taxon>
        <taxon>Scleractinia</taxon>
        <taxon>Caryophylliina</taxon>
        <taxon>Caryophylliidae</taxon>
        <taxon>Desmophyllum</taxon>
    </lineage>
</organism>
<dbReference type="InterPro" id="IPR039110">
    <property type="entry name" value="KNL2-like"/>
</dbReference>
<dbReference type="PANTHER" id="PTHR16124">
    <property type="entry name" value="MIS18-BINDING PROTEIN 1"/>
    <property type="match status" value="1"/>
</dbReference>
<accession>A0A9X0CPW4</accession>
<evidence type="ECO:0000313" key="3">
    <source>
        <dbReference type="EMBL" id="KAJ7371051.1"/>
    </source>
</evidence>
<dbReference type="PANTHER" id="PTHR16124:SF3">
    <property type="entry name" value="MIS18-BINDING PROTEIN 1"/>
    <property type="match status" value="1"/>
</dbReference>
<dbReference type="AlphaFoldDB" id="A0A9X0CPW4"/>
<feature type="compositionally biased region" description="Low complexity" evidence="1">
    <location>
        <begin position="153"/>
        <end position="169"/>
    </location>
</feature>